<proteinExistence type="predicted"/>
<dbReference type="Proteomes" id="UP000010816">
    <property type="component" value="Chromosome"/>
</dbReference>
<evidence type="ECO:0000313" key="2">
    <source>
        <dbReference type="Proteomes" id="UP000010816"/>
    </source>
</evidence>
<name>L0GVB9_9GAMM</name>
<dbReference type="HOGENOM" id="CLU_2385202_0_0_6"/>
<reference evidence="1 2" key="1">
    <citation type="submission" date="2011-09" db="EMBL/GenBank/DDBJ databases">
        <title>Complete sequence of chromosome of Thioflavicoccus mobilis 8321.</title>
        <authorList>
            <consortium name="US DOE Joint Genome Institute"/>
            <person name="Lucas S."/>
            <person name="Han J."/>
            <person name="Lapidus A."/>
            <person name="Cheng J.-F."/>
            <person name="Goodwin L."/>
            <person name="Pitluck S."/>
            <person name="Peters L."/>
            <person name="Ovchinnikova G."/>
            <person name="Lu M."/>
            <person name="Detter J.C."/>
            <person name="Han C."/>
            <person name="Tapia R."/>
            <person name="Land M."/>
            <person name="Hauser L."/>
            <person name="Kyrpides N."/>
            <person name="Ivanova N."/>
            <person name="Pagani I."/>
            <person name="Vogl K."/>
            <person name="Liu Z."/>
            <person name="Imhoff J."/>
            <person name="Thiel V."/>
            <person name="Frigaard N.-U."/>
            <person name="Bryant D."/>
            <person name="Woyke T."/>
        </authorList>
    </citation>
    <scope>NUCLEOTIDE SEQUENCE [LARGE SCALE GENOMIC DNA]</scope>
    <source>
        <strain evidence="1 2">8321</strain>
    </source>
</reference>
<dbReference type="AlphaFoldDB" id="L0GVB9"/>
<gene>
    <name evidence="1" type="ORF">Thimo_0949</name>
</gene>
<dbReference type="eggNOG" id="COG3381">
    <property type="taxonomic scope" value="Bacteria"/>
</dbReference>
<dbReference type="RefSeq" id="WP_015279922.1">
    <property type="nucleotide sequence ID" value="NC_019940.1"/>
</dbReference>
<organism evidence="1 2">
    <name type="scientific">Thioflavicoccus mobilis 8321</name>
    <dbReference type="NCBI Taxonomy" id="765912"/>
    <lineage>
        <taxon>Bacteria</taxon>
        <taxon>Pseudomonadati</taxon>
        <taxon>Pseudomonadota</taxon>
        <taxon>Gammaproteobacteria</taxon>
        <taxon>Chromatiales</taxon>
        <taxon>Chromatiaceae</taxon>
        <taxon>Thioflavicoccus</taxon>
    </lineage>
</organism>
<accession>L0GVB9</accession>
<dbReference type="SUPFAM" id="SSF89155">
    <property type="entry name" value="TorD-like"/>
    <property type="match status" value="1"/>
</dbReference>
<keyword evidence="2" id="KW-1185">Reference proteome</keyword>
<dbReference type="EMBL" id="CP003051">
    <property type="protein sequence ID" value="AGA89777.1"/>
    <property type="molecule type" value="Genomic_DNA"/>
</dbReference>
<dbReference type="InterPro" id="IPR036411">
    <property type="entry name" value="TorD-like_sf"/>
</dbReference>
<dbReference type="KEGG" id="tmb:Thimo_0949"/>
<sequence length="94" mass="10357">MTASPDVLRRLAGLLAQPADDALDLLRDWLPAAPWLAQAIAELAALPLAEWQGEHTRLFINGYPKTPCWSAPPTWPRRPTGRPATCWRPCGMTA</sequence>
<dbReference type="STRING" id="765912.Thimo_0949"/>
<protein>
    <submittedName>
        <fullName evidence="1">Uncharacterized protein</fullName>
    </submittedName>
</protein>
<evidence type="ECO:0000313" key="1">
    <source>
        <dbReference type="EMBL" id="AGA89777.1"/>
    </source>
</evidence>